<evidence type="ECO:0000256" key="1">
    <source>
        <dbReference type="SAM" id="MobiDB-lite"/>
    </source>
</evidence>
<dbReference type="Proteomes" id="UP000186108">
    <property type="component" value="Plasmid pR1CP1"/>
</dbReference>
<evidence type="ECO:0000313" key="2">
    <source>
        <dbReference type="EMBL" id="ANS32177.1"/>
    </source>
</evidence>
<evidence type="ECO:0000313" key="3">
    <source>
        <dbReference type="Proteomes" id="UP000186108"/>
    </source>
</evidence>
<feature type="region of interest" description="Disordered" evidence="1">
    <location>
        <begin position="31"/>
        <end position="94"/>
    </location>
</feature>
<protein>
    <submittedName>
        <fullName evidence="2">Uncharacterized protein</fullName>
    </submittedName>
</protein>
<name>A0A1B1KHU8_RHOOP</name>
<reference evidence="2 3" key="1">
    <citation type="submission" date="2014-07" db="EMBL/GenBank/DDBJ databases">
        <authorList>
            <person name="Zhang J.E."/>
            <person name="Yang H."/>
            <person name="Guo J."/>
            <person name="Deng Z."/>
            <person name="Luo H."/>
            <person name="Luo M."/>
            <person name="Zhao B."/>
        </authorList>
    </citation>
    <scope>NUCLEOTIDE SEQUENCE [LARGE SCALE GENOMIC DNA]</scope>
    <source>
        <strain evidence="2 3">1CP</strain>
        <plasmid evidence="3">Plasmid pr1cp1</plasmid>
    </source>
</reference>
<accession>A0A1B1KHU8</accession>
<sequence length="94" mass="10787">MSLPRSHNPAARWIWCRRCKLRSYLARSDAKSVRRRHHGSKGLSVFPCPHNPGQYHVGHRPTALTHGAIDRRRLRNQALKDPGPVTDRDPPPTR</sequence>
<proteinExistence type="predicted"/>
<dbReference type="AlphaFoldDB" id="A0A1B1KHU8"/>
<keyword evidence="2" id="KW-0614">Plasmid</keyword>
<organism evidence="2 3">
    <name type="scientific">Rhodococcus opacus</name>
    <name type="common">Nocardia opaca</name>
    <dbReference type="NCBI Taxonomy" id="37919"/>
    <lineage>
        <taxon>Bacteria</taxon>
        <taxon>Bacillati</taxon>
        <taxon>Actinomycetota</taxon>
        <taxon>Actinomycetes</taxon>
        <taxon>Mycobacteriales</taxon>
        <taxon>Nocardiaceae</taxon>
        <taxon>Rhodococcus</taxon>
    </lineage>
</organism>
<geneLocation type="plasmid" evidence="3">
    <name>pr1cp1</name>
</geneLocation>
<gene>
    <name evidence="2" type="ORF">R1CP_37890</name>
</gene>
<dbReference type="EMBL" id="CP009112">
    <property type="protein sequence ID" value="ANS32177.1"/>
    <property type="molecule type" value="Genomic_DNA"/>
</dbReference>